<dbReference type="InParanoid" id="A0A067MVA9"/>
<dbReference type="PROSITE" id="PS50181">
    <property type="entry name" value="FBOX"/>
    <property type="match status" value="1"/>
</dbReference>
<dbReference type="SUPFAM" id="SSF81383">
    <property type="entry name" value="F-box domain"/>
    <property type="match status" value="1"/>
</dbReference>
<feature type="region of interest" description="Disordered" evidence="1">
    <location>
        <begin position="103"/>
        <end position="124"/>
    </location>
</feature>
<dbReference type="InterPro" id="IPR009976">
    <property type="entry name" value="Sec10-like"/>
</dbReference>
<evidence type="ECO:0000259" key="2">
    <source>
        <dbReference type="PROSITE" id="PS50181"/>
    </source>
</evidence>
<proteinExistence type="predicted"/>
<protein>
    <recommendedName>
        <fullName evidence="2">F-box domain-containing protein</fullName>
    </recommendedName>
</protein>
<gene>
    <name evidence="3" type="ORF">BOTBODRAFT_52006</name>
</gene>
<dbReference type="Pfam" id="PF07393">
    <property type="entry name" value="Sec10_HB"/>
    <property type="match status" value="1"/>
</dbReference>
<name>A0A067MVA9_BOTB1</name>
<dbReference type="GO" id="GO:0006887">
    <property type="term" value="P:exocytosis"/>
    <property type="evidence" value="ECO:0007669"/>
    <property type="project" value="TreeGrafter"/>
</dbReference>
<organism evidence="3 4">
    <name type="scientific">Botryobasidium botryosum (strain FD-172 SS1)</name>
    <dbReference type="NCBI Taxonomy" id="930990"/>
    <lineage>
        <taxon>Eukaryota</taxon>
        <taxon>Fungi</taxon>
        <taxon>Dikarya</taxon>
        <taxon>Basidiomycota</taxon>
        <taxon>Agaricomycotina</taxon>
        <taxon>Agaricomycetes</taxon>
        <taxon>Cantharellales</taxon>
        <taxon>Botryobasidiaceae</taxon>
        <taxon>Botryobasidium</taxon>
    </lineage>
</organism>
<accession>A0A067MVA9</accession>
<evidence type="ECO:0000313" key="4">
    <source>
        <dbReference type="Proteomes" id="UP000027195"/>
    </source>
</evidence>
<dbReference type="GO" id="GO:0000145">
    <property type="term" value="C:exocyst"/>
    <property type="evidence" value="ECO:0007669"/>
    <property type="project" value="TreeGrafter"/>
</dbReference>
<dbReference type="PANTHER" id="PTHR12100">
    <property type="entry name" value="SEC10"/>
    <property type="match status" value="1"/>
</dbReference>
<dbReference type="AlphaFoldDB" id="A0A067MVA9"/>
<dbReference type="OrthoDB" id="5554140at2759"/>
<feature type="domain" description="F-box" evidence="2">
    <location>
        <begin position="36"/>
        <end position="86"/>
    </location>
</feature>
<evidence type="ECO:0000256" key="1">
    <source>
        <dbReference type="SAM" id="MobiDB-lite"/>
    </source>
</evidence>
<dbReference type="InterPro" id="IPR036047">
    <property type="entry name" value="F-box-like_dom_sf"/>
</dbReference>
<dbReference type="EMBL" id="KL198019">
    <property type="protein sequence ID" value="KDQ19683.1"/>
    <property type="molecule type" value="Genomic_DNA"/>
</dbReference>
<sequence length="952" mass="106249">MNRWTTLEPVKLHAPAASPLTGAPASRNPSQIPSTLPYIGPIPTDIHLRILEHVPLSSLPAFARASRATSRLLRDEGFWERKWRSLEVERCGLGGVLDDLEKKTTTQDKRKSSSAPPVLPVEEEDDFGDFTGAQAYSNPTNPAAVLNMHDVDNFIGLFSNASSQDPSKPSFRALYARASLLLTPLLAHLRSPPHLVLQNLFPALSAGSQYTFAQQAQTLHLLARFIFSANLSHATWLALRAAIDRFEANLLSVFDAADERRDEKGMSEAAHASWEVWELGDVAGDWELGKVWAEKREIFYESGQWDPLLNFSKDDTLRFDPMDEFMSHVIQSLSENGAIAKRVFPPTSRVLLAFADRIANEVVGEYITTLLSHAREISPEVFLQATAATFIQAWRIVDAVMDSVKLIRGEGSAGVLSTSNADKGTNEGSYLNRDQVEDIVYRMFEPNMDEYLDEEIESTKQALEIVCKGWDKQVAIEPSLSSDTQNTTARFLAYQNPAQVKRTLLASFTDALLIPVTIVPRTVGNMVVTGGSAAVYGITMLNPQRWGSAGGGSGKQYRAPAASAVLADGDGDGVVSPDVVYEEREREKKEEKEKVQVQDARASVSSITTTRPTSKTPSFDRLQLLLSLDVALEIIHADREALKRVETFQKYPGMYGHRVRDTIEELFILMLQTLGDRHVSPGFSRAMDQMKTYKPAEHEETSSVAPLMQFFELVHIADTIQSMVQVYFDKALAPHIDRTDFLNGVVREKKRFENALDDSVAGGLNTGTDVLMQQVEHIILTRTTAREYYPEDGTPLDLHPTKGCRESIACLEKHCSLLRGSTSKEVLEVFYQEVGIRLQAIIQKHLKRQIISLDGGFQVIADLNAYHAFISSLKIPQITADFANLKMLGHVFIVSDAKDLAQIVKDVARYGGSYRPEDIYEFIQRRSDWKKIEKEVDKTMYNLSFREDCVIC</sequence>
<dbReference type="FunCoup" id="A0A067MVA9">
    <property type="interactions" value="36"/>
</dbReference>
<dbReference type="GO" id="GO:0006893">
    <property type="term" value="P:Golgi to plasma membrane transport"/>
    <property type="evidence" value="ECO:0007669"/>
    <property type="project" value="TreeGrafter"/>
</dbReference>
<dbReference type="STRING" id="930990.A0A067MVA9"/>
<dbReference type="Proteomes" id="UP000027195">
    <property type="component" value="Unassembled WGS sequence"/>
</dbReference>
<dbReference type="InterPro" id="IPR048627">
    <property type="entry name" value="Sec10_HB"/>
</dbReference>
<dbReference type="InterPro" id="IPR001810">
    <property type="entry name" value="F-box_dom"/>
</dbReference>
<evidence type="ECO:0000313" key="3">
    <source>
        <dbReference type="EMBL" id="KDQ19683.1"/>
    </source>
</evidence>
<keyword evidence="4" id="KW-1185">Reference proteome</keyword>
<dbReference type="HOGENOM" id="CLU_003875_1_0_1"/>
<dbReference type="PANTHER" id="PTHR12100:SF1">
    <property type="entry name" value="RECYCLIN-1"/>
    <property type="match status" value="1"/>
</dbReference>
<reference evidence="4" key="1">
    <citation type="journal article" date="2014" name="Proc. Natl. Acad. Sci. U.S.A.">
        <title>Extensive sampling of basidiomycete genomes demonstrates inadequacy of the white-rot/brown-rot paradigm for wood decay fungi.</title>
        <authorList>
            <person name="Riley R."/>
            <person name="Salamov A.A."/>
            <person name="Brown D.W."/>
            <person name="Nagy L.G."/>
            <person name="Floudas D."/>
            <person name="Held B.W."/>
            <person name="Levasseur A."/>
            <person name="Lombard V."/>
            <person name="Morin E."/>
            <person name="Otillar R."/>
            <person name="Lindquist E.A."/>
            <person name="Sun H."/>
            <person name="LaButti K.M."/>
            <person name="Schmutz J."/>
            <person name="Jabbour D."/>
            <person name="Luo H."/>
            <person name="Baker S.E."/>
            <person name="Pisabarro A.G."/>
            <person name="Walton J.D."/>
            <person name="Blanchette R.A."/>
            <person name="Henrissat B."/>
            <person name="Martin F."/>
            <person name="Cullen D."/>
            <person name="Hibbett D.S."/>
            <person name="Grigoriev I.V."/>
        </authorList>
    </citation>
    <scope>NUCLEOTIDE SEQUENCE [LARGE SCALE GENOMIC DNA]</scope>
    <source>
        <strain evidence="4">FD-172 SS1</strain>
    </source>
</reference>